<feature type="compositionally biased region" description="Polar residues" evidence="2">
    <location>
        <begin position="74"/>
        <end position="86"/>
    </location>
</feature>
<accession>A0A511ZP53</accession>
<dbReference type="PROSITE" id="PS51257">
    <property type="entry name" value="PROKAR_LIPOPROTEIN"/>
    <property type="match status" value="1"/>
</dbReference>
<gene>
    <name evidence="4" type="ORF">OSO01_39720</name>
</gene>
<dbReference type="InterPro" id="IPR029050">
    <property type="entry name" value="Immunoprotect_excell_Ig-like"/>
</dbReference>
<name>A0A511ZP53_9BACI</name>
<evidence type="ECO:0000256" key="3">
    <source>
        <dbReference type="SAM" id="SignalP"/>
    </source>
</evidence>
<comment type="caution">
    <text evidence="4">The sequence shown here is derived from an EMBL/GenBank/DDBJ whole genome shotgun (WGS) entry which is preliminary data.</text>
</comment>
<protein>
    <submittedName>
        <fullName evidence="4">Uncharacterized protein</fullName>
    </submittedName>
</protein>
<feature type="chain" id="PRO_5039530768" evidence="3">
    <location>
        <begin position="20"/>
        <end position="221"/>
    </location>
</feature>
<keyword evidence="5" id="KW-1185">Reference proteome</keyword>
<proteinExistence type="predicted"/>
<evidence type="ECO:0000256" key="1">
    <source>
        <dbReference type="ARBA" id="ARBA00022729"/>
    </source>
</evidence>
<evidence type="ECO:0000256" key="2">
    <source>
        <dbReference type="SAM" id="MobiDB-lite"/>
    </source>
</evidence>
<feature type="region of interest" description="Disordered" evidence="2">
    <location>
        <begin position="20"/>
        <end position="86"/>
    </location>
</feature>
<dbReference type="OrthoDB" id="2352785at2"/>
<organism evidence="4 5">
    <name type="scientific">Oceanobacillus sojae</name>
    <dbReference type="NCBI Taxonomy" id="582851"/>
    <lineage>
        <taxon>Bacteria</taxon>
        <taxon>Bacillati</taxon>
        <taxon>Bacillota</taxon>
        <taxon>Bacilli</taxon>
        <taxon>Bacillales</taxon>
        <taxon>Bacillaceae</taxon>
        <taxon>Oceanobacillus</taxon>
    </lineage>
</organism>
<dbReference type="EMBL" id="BJYM01000020">
    <property type="protein sequence ID" value="GEN89233.1"/>
    <property type="molecule type" value="Genomic_DNA"/>
</dbReference>
<dbReference type="Proteomes" id="UP000321558">
    <property type="component" value="Unassembled WGS sequence"/>
</dbReference>
<evidence type="ECO:0000313" key="4">
    <source>
        <dbReference type="EMBL" id="GEN89233.1"/>
    </source>
</evidence>
<keyword evidence="1 3" id="KW-0732">Signal</keyword>
<feature type="signal peptide" evidence="3">
    <location>
        <begin position="1"/>
        <end position="19"/>
    </location>
</feature>
<evidence type="ECO:0000313" key="5">
    <source>
        <dbReference type="Proteomes" id="UP000321558"/>
    </source>
</evidence>
<dbReference type="AlphaFoldDB" id="A0A511ZP53"/>
<feature type="compositionally biased region" description="Acidic residues" evidence="2">
    <location>
        <begin position="40"/>
        <end position="66"/>
    </location>
</feature>
<dbReference type="Gene3D" id="2.60.40.1240">
    <property type="match status" value="1"/>
</dbReference>
<reference evidence="4 5" key="1">
    <citation type="submission" date="2019-07" db="EMBL/GenBank/DDBJ databases">
        <title>Whole genome shotgun sequence of Oceanobacillus sojae NBRC 105379.</title>
        <authorList>
            <person name="Hosoyama A."/>
            <person name="Uohara A."/>
            <person name="Ohji S."/>
            <person name="Ichikawa N."/>
        </authorList>
    </citation>
    <scope>NUCLEOTIDE SEQUENCE [LARGE SCALE GENOMIC DNA]</scope>
    <source>
        <strain evidence="4 5">NBRC 105379</strain>
    </source>
</reference>
<dbReference type="RefSeq" id="WP_147212145.1">
    <property type="nucleotide sequence ID" value="NZ_BJYM01000020.1"/>
</dbReference>
<feature type="compositionally biased region" description="Low complexity" evidence="2">
    <location>
        <begin position="20"/>
        <end position="39"/>
    </location>
</feature>
<sequence length="221" mass="24043">MKKLLFLLVGMMLFLAACSDDSKDSSAGTSTEDGGTAEASAEEENNSEENEESATEENDENTESEVGDVVTNEGGESTLVSKTDNIGTFESGPIELTINKVNGVSMAVNEDYVDAFETDQLEYIQVDMEVENTSDDNVDFYASQAILTTSTGEQLEPDFLMSDHIDGEFFGNVNKSGSSYYVLENSKAEDVESVRLIFSGTSDENFETIGEDIDVEIDLNK</sequence>